<evidence type="ECO:0000313" key="3">
    <source>
        <dbReference type="Proteomes" id="UP000249720"/>
    </source>
</evidence>
<dbReference type="InterPro" id="IPR005901">
    <property type="entry name" value="GLPGLI"/>
</dbReference>
<dbReference type="EMBL" id="QKZV01000002">
    <property type="protein sequence ID" value="PZX64472.1"/>
    <property type="molecule type" value="Genomic_DNA"/>
</dbReference>
<dbReference type="AlphaFoldDB" id="A0A2W7TMP8"/>
<evidence type="ECO:0000313" key="2">
    <source>
        <dbReference type="EMBL" id="PZX64472.1"/>
    </source>
</evidence>
<gene>
    <name evidence="2" type="ORF">LX80_00668</name>
</gene>
<accession>A0A2W7TMP8</accession>
<reference evidence="2 3" key="1">
    <citation type="submission" date="2018-06" db="EMBL/GenBank/DDBJ databases">
        <title>Genomic Encyclopedia of Archaeal and Bacterial Type Strains, Phase II (KMG-II): from individual species to whole genera.</title>
        <authorList>
            <person name="Goeker M."/>
        </authorList>
    </citation>
    <scope>NUCLEOTIDE SEQUENCE [LARGE SCALE GENOMIC DNA]</scope>
    <source>
        <strain evidence="2 3">DSM 23241</strain>
    </source>
</reference>
<keyword evidence="3" id="KW-1185">Reference proteome</keyword>
<evidence type="ECO:0000256" key="1">
    <source>
        <dbReference type="SAM" id="SignalP"/>
    </source>
</evidence>
<organism evidence="2 3">
    <name type="scientific">Hydrotalea sandarakina</name>
    <dbReference type="NCBI Taxonomy" id="1004304"/>
    <lineage>
        <taxon>Bacteria</taxon>
        <taxon>Pseudomonadati</taxon>
        <taxon>Bacteroidota</taxon>
        <taxon>Chitinophagia</taxon>
        <taxon>Chitinophagales</taxon>
        <taxon>Chitinophagaceae</taxon>
        <taxon>Hydrotalea</taxon>
    </lineage>
</organism>
<comment type="caution">
    <text evidence="2">The sequence shown here is derived from an EMBL/GenBank/DDBJ whole genome shotgun (WGS) entry which is preliminary data.</text>
</comment>
<dbReference type="Proteomes" id="UP000249720">
    <property type="component" value="Unassembled WGS sequence"/>
</dbReference>
<name>A0A2W7TMP8_9BACT</name>
<feature type="chain" id="PRO_5015840038" evidence="1">
    <location>
        <begin position="22"/>
        <end position="253"/>
    </location>
</feature>
<feature type="signal peptide" evidence="1">
    <location>
        <begin position="1"/>
        <end position="21"/>
    </location>
</feature>
<protein>
    <submittedName>
        <fullName evidence="2">GLPGLI family protein</fullName>
    </submittedName>
</protein>
<proteinExistence type="predicted"/>
<sequence>MIMKRLFLVAITLIIMFPVIAQQNSNGYAVYQYANAQDQETIDFWFTADTYIYNVRQKDFRESNDYKNRIKTLSKQDSLNFEKVIDTINKKNQALPPRYIFGNLHTNFTLQNELNANLQPVCVVDTLTFVQWKVLADTLTINGLLCRKATGLYMGMQYEAWFAPSIPVAVAPLQLRGLPGLLVKLNNLTTNAQVVMTYLEWPAKNWVDAKPCNENNALTRHAFLEQQTKIEAQRNMRIRSAKTINELRGLIQQ</sequence>
<keyword evidence="1" id="KW-0732">Signal</keyword>
<dbReference type="OrthoDB" id="1440774at2"/>
<dbReference type="NCBIfam" id="TIGR01200">
    <property type="entry name" value="GLPGLI"/>
    <property type="match status" value="1"/>
</dbReference>